<dbReference type="EMBL" id="JAPFCC010000001">
    <property type="protein sequence ID" value="MCW7551965.1"/>
    <property type="molecule type" value="Genomic_DNA"/>
</dbReference>
<evidence type="ECO:0000313" key="3">
    <source>
        <dbReference type="Proteomes" id="UP001209854"/>
    </source>
</evidence>
<keyword evidence="1" id="KW-0812">Transmembrane</keyword>
<protein>
    <recommendedName>
        <fullName evidence="4">MotA/TolQ/ExbB proton channel domain-containing protein</fullName>
    </recommendedName>
</protein>
<keyword evidence="3" id="KW-1185">Reference proteome</keyword>
<keyword evidence="1" id="KW-0472">Membrane</keyword>
<evidence type="ECO:0000313" key="2">
    <source>
        <dbReference type="EMBL" id="MCW7551965.1"/>
    </source>
</evidence>
<name>A0ABT3MRH2_9GAMM</name>
<evidence type="ECO:0000256" key="1">
    <source>
        <dbReference type="SAM" id="Phobius"/>
    </source>
</evidence>
<evidence type="ECO:0008006" key="4">
    <source>
        <dbReference type="Google" id="ProtNLM"/>
    </source>
</evidence>
<gene>
    <name evidence="2" type="ORF">NX722_04780</name>
</gene>
<feature type="transmembrane region" description="Helical" evidence="1">
    <location>
        <begin position="170"/>
        <end position="189"/>
    </location>
</feature>
<dbReference type="Proteomes" id="UP001209854">
    <property type="component" value="Unassembled WGS sequence"/>
</dbReference>
<organism evidence="2 3">
    <name type="scientific">Endozoicomonas gorgoniicola</name>
    <dbReference type="NCBI Taxonomy" id="1234144"/>
    <lineage>
        <taxon>Bacteria</taxon>
        <taxon>Pseudomonadati</taxon>
        <taxon>Pseudomonadota</taxon>
        <taxon>Gammaproteobacteria</taxon>
        <taxon>Oceanospirillales</taxon>
        <taxon>Endozoicomonadaceae</taxon>
        <taxon>Endozoicomonas</taxon>
    </lineage>
</organism>
<reference evidence="2 3" key="1">
    <citation type="submission" date="2022-10" db="EMBL/GenBank/DDBJ databases">
        <title>High-quality genome sequences of two octocoral-associated bacteria, Endozoicomonas euniceicola EF212 and Endozoicomonas gorgoniicola PS125.</title>
        <authorList>
            <person name="Chiou Y.-J."/>
            <person name="Chen Y.-H."/>
        </authorList>
    </citation>
    <scope>NUCLEOTIDE SEQUENCE [LARGE SCALE GENOMIC DNA]</scope>
    <source>
        <strain evidence="2 3">PS125</strain>
    </source>
</reference>
<dbReference type="RefSeq" id="WP_262566955.1">
    <property type="nucleotide sequence ID" value="NZ_JAPFCC010000001.1"/>
</dbReference>
<comment type="caution">
    <text evidence="2">The sequence shown here is derived from an EMBL/GenBank/DDBJ whole genome shotgun (WGS) entry which is preliminary data.</text>
</comment>
<proteinExistence type="predicted"/>
<feature type="transmembrane region" description="Helical" evidence="1">
    <location>
        <begin position="135"/>
        <end position="158"/>
    </location>
</feature>
<accession>A0ABT3MRH2</accession>
<sequence length="266" mass="29279">MNLGNVQPPVVNIAAQNPQQEESSFVQSVWGALTVDTAVTSIALCSKYMNPIGYIFGDIALKTVDVMTVDETKVARKTAQKKSERVNEMNKTLQTAGLGFSSLKEMQKELLSIEESLNKELGSLNRINIGSSMQVAAKLLSLIGFKFSALVGLGNMLFSSIGDLNEKEHNVTAGVVAMLSLAGLCYYTAAKAIFSTFIPASGIEKMYLKREIEQTLEQLKTTKETIDKQMFEEKPFAKEFDSILNDLDKVVFDLGRLERKVMSAIN</sequence>
<keyword evidence="1" id="KW-1133">Transmembrane helix</keyword>